<protein>
    <recommendedName>
        <fullName evidence="1">Aminopyrimidine aminohydrolase</fullName>
        <ecNumber evidence="1">3.5.99.2</ecNumber>
    </recommendedName>
</protein>
<evidence type="ECO:0000259" key="2">
    <source>
        <dbReference type="Pfam" id="PF03070"/>
    </source>
</evidence>
<comment type="function">
    <text evidence="1">Catalyzes an amino-pyrimidine hydrolysis reaction at the C5' of the pyrimidine moiety of thiamine compounds, a reaction that is part of a thiamine salvage pathway.</text>
</comment>
<evidence type="ECO:0000313" key="4">
    <source>
        <dbReference type="Proteomes" id="UP000752292"/>
    </source>
</evidence>
<evidence type="ECO:0000256" key="1">
    <source>
        <dbReference type="RuleBase" id="RU363093"/>
    </source>
</evidence>
<dbReference type="SUPFAM" id="SSF48613">
    <property type="entry name" value="Heme oxygenase-like"/>
    <property type="match status" value="1"/>
</dbReference>
<dbReference type="CDD" id="cd19366">
    <property type="entry name" value="TenA_C_BhTenA-like"/>
    <property type="match status" value="1"/>
</dbReference>
<feature type="domain" description="Thiaminase-2/PQQC" evidence="2">
    <location>
        <begin position="14"/>
        <end position="220"/>
    </location>
</feature>
<evidence type="ECO:0000313" key="3">
    <source>
        <dbReference type="EMBL" id="MBI4252189.1"/>
    </source>
</evidence>
<dbReference type="InterPro" id="IPR016084">
    <property type="entry name" value="Haem_Oase-like_multi-hlx"/>
</dbReference>
<reference evidence="3" key="1">
    <citation type="submission" date="2020-07" db="EMBL/GenBank/DDBJ databases">
        <title>Huge and variable diversity of episymbiotic CPR bacteria and DPANN archaea in groundwater ecosystems.</title>
        <authorList>
            <person name="He C.Y."/>
            <person name="Keren R."/>
            <person name="Whittaker M."/>
            <person name="Farag I.F."/>
            <person name="Doudna J."/>
            <person name="Cate J.H.D."/>
            <person name="Banfield J.F."/>
        </authorList>
    </citation>
    <scope>NUCLEOTIDE SEQUENCE</scope>
    <source>
        <strain evidence="3">NC_groundwater_1370_Ag_S-0.2um_69_93</strain>
    </source>
</reference>
<comment type="catalytic activity">
    <reaction evidence="1">
        <text>4-amino-5-aminomethyl-2-methylpyrimidine + H2O = 4-amino-5-hydroxymethyl-2-methylpyrimidine + NH4(+)</text>
        <dbReference type="Rhea" id="RHEA:31799"/>
        <dbReference type="ChEBI" id="CHEBI:15377"/>
        <dbReference type="ChEBI" id="CHEBI:16892"/>
        <dbReference type="ChEBI" id="CHEBI:28938"/>
        <dbReference type="ChEBI" id="CHEBI:63416"/>
        <dbReference type="EC" id="3.5.99.2"/>
    </reaction>
</comment>
<name>A0A933EAL4_UNCTE</name>
<dbReference type="EC" id="3.5.99.2" evidence="1"/>
<dbReference type="Proteomes" id="UP000752292">
    <property type="component" value="Unassembled WGS sequence"/>
</dbReference>
<organism evidence="3 4">
    <name type="scientific">Tectimicrobiota bacterium</name>
    <dbReference type="NCBI Taxonomy" id="2528274"/>
    <lineage>
        <taxon>Bacteria</taxon>
        <taxon>Pseudomonadati</taxon>
        <taxon>Nitrospinota/Tectimicrobiota group</taxon>
        <taxon>Candidatus Tectimicrobiota</taxon>
    </lineage>
</organism>
<dbReference type="Pfam" id="PF03070">
    <property type="entry name" value="TENA_THI-4"/>
    <property type="match status" value="1"/>
</dbReference>
<comment type="similarity">
    <text evidence="1">Belongs to the TenA family.</text>
</comment>
<sequence length="226" mass="25422">MSAQDSFSESLRSEAEPLWTAIHAHPFVRGIGDGTLPPERFRFYMRQDYFFLIEYSRVIALAAAKAPRLSEMGRFAGLLNATLNTEMGLHRGFAAKFGITAGELEATRPAPACRAYTHYLLEAAWSGTFGEIAAAMLPCQWDYALIGQELARRGAPKDTPLYAEWIGMYASEEFGRLAASLREILDRAAAGAGPAERGRMRAHFMAGTRYEYMFWDMSWRMEEWPV</sequence>
<proteinExistence type="inferred from homology"/>
<dbReference type="AlphaFoldDB" id="A0A933EAL4"/>
<dbReference type="PANTHER" id="PTHR43198">
    <property type="entry name" value="BIFUNCTIONAL TH2 PROTEIN"/>
    <property type="match status" value="1"/>
</dbReference>
<keyword evidence="1" id="KW-0784">Thiamine biosynthesis</keyword>
<keyword evidence="1" id="KW-0378">Hydrolase</keyword>
<gene>
    <name evidence="3" type="primary">tenA</name>
    <name evidence="3" type="ORF">HY618_06985</name>
</gene>
<dbReference type="InterPro" id="IPR027574">
    <property type="entry name" value="Thiaminase_II"/>
</dbReference>
<accession>A0A933EAL4</accession>
<comment type="catalytic activity">
    <reaction evidence="1">
        <text>thiamine + H2O = 5-(2-hydroxyethyl)-4-methylthiazole + 4-amino-5-hydroxymethyl-2-methylpyrimidine + H(+)</text>
        <dbReference type="Rhea" id="RHEA:17509"/>
        <dbReference type="ChEBI" id="CHEBI:15377"/>
        <dbReference type="ChEBI" id="CHEBI:15378"/>
        <dbReference type="ChEBI" id="CHEBI:16892"/>
        <dbReference type="ChEBI" id="CHEBI:17957"/>
        <dbReference type="ChEBI" id="CHEBI:18385"/>
        <dbReference type="EC" id="3.5.99.2"/>
    </reaction>
</comment>
<comment type="caution">
    <text evidence="3">The sequence shown here is derived from an EMBL/GenBank/DDBJ whole genome shotgun (WGS) entry which is preliminary data.</text>
</comment>
<dbReference type="GO" id="GO:0050334">
    <property type="term" value="F:thiaminase activity"/>
    <property type="evidence" value="ECO:0007669"/>
    <property type="project" value="UniProtKB-EC"/>
</dbReference>
<dbReference type="Gene3D" id="1.20.910.10">
    <property type="entry name" value="Heme oxygenase-like"/>
    <property type="match status" value="1"/>
</dbReference>
<dbReference type="InterPro" id="IPR050967">
    <property type="entry name" value="Thiamine_Salvage_TenA"/>
</dbReference>
<dbReference type="EMBL" id="JACQRX010000305">
    <property type="protein sequence ID" value="MBI4252189.1"/>
    <property type="molecule type" value="Genomic_DNA"/>
</dbReference>
<dbReference type="GO" id="GO:0005829">
    <property type="term" value="C:cytosol"/>
    <property type="evidence" value="ECO:0007669"/>
    <property type="project" value="TreeGrafter"/>
</dbReference>
<dbReference type="InterPro" id="IPR004305">
    <property type="entry name" value="Thiaminase-2/PQQC"/>
</dbReference>
<comment type="pathway">
    <text evidence="1">Cofactor biosynthesis; thiamine diphosphate biosynthesis.</text>
</comment>
<dbReference type="NCBIfam" id="TIGR04306">
    <property type="entry name" value="salvage_TenA"/>
    <property type="match status" value="1"/>
</dbReference>
<dbReference type="PANTHER" id="PTHR43198:SF2">
    <property type="entry name" value="SI:CH1073-67J19.1-RELATED"/>
    <property type="match status" value="1"/>
</dbReference>
<dbReference type="GO" id="GO:0009228">
    <property type="term" value="P:thiamine biosynthetic process"/>
    <property type="evidence" value="ECO:0007669"/>
    <property type="project" value="UniProtKB-KW"/>
</dbReference>